<dbReference type="EMBL" id="BLRY01000030">
    <property type="protein sequence ID" value="GFP27365.1"/>
    <property type="molecule type" value="Genomic_DNA"/>
</dbReference>
<proteinExistence type="predicted"/>
<comment type="caution">
    <text evidence="1">The sequence shown here is derived from an EMBL/GenBank/DDBJ whole genome shotgun (WGS) entry which is preliminary data.</text>
</comment>
<gene>
    <name evidence="1" type="ORF">HKBW3S33_00778</name>
</gene>
<sequence>MKKWGRFQSLLGIGLLSHDVSGDIVRLSLLKGFNPS</sequence>
<reference evidence="1 2" key="1">
    <citation type="journal article" date="2020" name="Front. Microbiol.">
        <title>Single-cell genomics of novel Actinobacteria with the Wood-Ljungdahl pathway discovered in a serpentinizing system.</title>
        <authorList>
            <person name="Merino N."/>
            <person name="Kawai M."/>
            <person name="Boyd E.S."/>
            <person name="Colman D.R."/>
            <person name="McGlynn S.E."/>
            <person name="Nealson K.H."/>
            <person name="Kurokawa K."/>
            <person name="Hongoh Y."/>
        </authorList>
    </citation>
    <scope>NUCLEOTIDE SEQUENCE [LARGE SCALE GENOMIC DNA]</scope>
    <source>
        <strain evidence="1 2">S33</strain>
    </source>
</reference>
<protein>
    <submittedName>
        <fullName evidence="1">Uncharacterized protein</fullName>
    </submittedName>
</protein>
<dbReference type="AlphaFoldDB" id="A0A6V8P445"/>
<name>A0A6V8P445_9ACTN</name>
<accession>A0A6V8P445</accession>
<evidence type="ECO:0000313" key="1">
    <source>
        <dbReference type="EMBL" id="GFP27365.1"/>
    </source>
</evidence>
<dbReference type="Proteomes" id="UP000591948">
    <property type="component" value="Unassembled WGS sequence"/>
</dbReference>
<evidence type="ECO:0000313" key="2">
    <source>
        <dbReference type="Proteomes" id="UP000591948"/>
    </source>
</evidence>
<organism evidence="1 2">
    <name type="scientific">Candidatus Hakubella thermalkaliphila</name>
    <dbReference type="NCBI Taxonomy" id="2754717"/>
    <lineage>
        <taxon>Bacteria</taxon>
        <taxon>Bacillati</taxon>
        <taxon>Actinomycetota</taxon>
        <taxon>Actinomycetota incertae sedis</taxon>
        <taxon>Candidatus Hakubellales</taxon>
        <taxon>Candidatus Hakubellaceae</taxon>
        <taxon>Candidatus Hakubella</taxon>
    </lineage>
</organism>
<keyword evidence="2" id="KW-1185">Reference proteome</keyword>